<name>A0ACB8UDN3_9APHY</name>
<proteinExistence type="predicted"/>
<evidence type="ECO:0000313" key="1">
    <source>
        <dbReference type="EMBL" id="KAI0092356.1"/>
    </source>
</evidence>
<reference evidence="1" key="1">
    <citation type="journal article" date="2021" name="Environ. Microbiol.">
        <title>Gene family expansions and transcriptome signatures uncover fungal adaptations to wood decay.</title>
        <authorList>
            <person name="Hage H."/>
            <person name="Miyauchi S."/>
            <person name="Viragh M."/>
            <person name="Drula E."/>
            <person name="Min B."/>
            <person name="Chaduli D."/>
            <person name="Navarro D."/>
            <person name="Favel A."/>
            <person name="Norest M."/>
            <person name="Lesage-Meessen L."/>
            <person name="Balint B."/>
            <person name="Merenyi Z."/>
            <person name="de Eugenio L."/>
            <person name="Morin E."/>
            <person name="Martinez A.T."/>
            <person name="Baldrian P."/>
            <person name="Stursova M."/>
            <person name="Martinez M.J."/>
            <person name="Novotny C."/>
            <person name="Magnuson J.K."/>
            <person name="Spatafora J.W."/>
            <person name="Maurice S."/>
            <person name="Pangilinan J."/>
            <person name="Andreopoulos W."/>
            <person name="LaButti K."/>
            <person name="Hundley H."/>
            <person name="Na H."/>
            <person name="Kuo A."/>
            <person name="Barry K."/>
            <person name="Lipzen A."/>
            <person name="Henrissat B."/>
            <person name="Riley R."/>
            <person name="Ahrendt S."/>
            <person name="Nagy L.G."/>
            <person name="Grigoriev I.V."/>
            <person name="Martin F."/>
            <person name="Rosso M.N."/>
        </authorList>
    </citation>
    <scope>NUCLEOTIDE SEQUENCE</scope>
    <source>
        <strain evidence="1">CBS 384.51</strain>
    </source>
</reference>
<sequence length="589" mass="65012">MHNTIMSLCTLRLVFFATLTIAQTVFATSYSNPILPGFHPDPSCIRVEEWNNTYFCATSSFNAVPGVPVFASKDLQHFKQIGNVINRESQLPGLSNTNGSTSGIWAPTIRYHDGTFWVVTTLVYDHLAADDKSRWDNILFHTKNPYDESSWSDPVHFEFEGYDTSPFWDNSGKTYIVGGHAWRVQRMIKGWEMDYSTGAIIGGIHDLWAGMGGIAPEAPHLFHRDGWYYLMIAEGGTGLGHEVNFARSKDIWGPYDPDPSNPVLTAANTTNYFQTVGHADIFNDSQGNWWTVALSTRSGPEYKYYPMGRETILTTAKWEEGQFPTFTPVRGVENGPLPRINTDVSGSGYWVGSDDHLNFAPHTSLPSHYVHNRWPDPSAYVISSKERPNTLRLTPSFYNLTGPDARTGTPQTFIGRRQEHIEFTYEVNLDFTSDTDGAEAGITVFLNQGQHFDLGIVSLTDTSAKAAGYTGTGKGGSGVTQYIRLRAITANSTNEGSVDPISRTGIVALPRDARNFVKLSVKGVNHTTYEFKYSTQGSAWITIGYGDSSQVSGGFVGTILGMFATGNGHNVSDPAYFSALSYIGNDKVF</sequence>
<protein>
    <submittedName>
        <fullName evidence="1">Arabinofuranosidase</fullName>
    </submittedName>
</protein>
<gene>
    <name evidence="1" type="ORF">BDY19DRAFT_929786</name>
</gene>
<dbReference type="Proteomes" id="UP001055072">
    <property type="component" value="Unassembled WGS sequence"/>
</dbReference>
<organism evidence="1 2">
    <name type="scientific">Irpex rosettiformis</name>
    <dbReference type="NCBI Taxonomy" id="378272"/>
    <lineage>
        <taxon>Eukaryota</taxon>
        <taxon>Fungi</taxon>
        <taxon>Dikarya</taxon>
        <taxon>Basidiomycota</taxon>
        <taxon>Agaricomycotina</taxon>
        <taxon>Agaricomycetes</taxon>
        <taxon>Polyporales</taxon>
        <taxon>Irpicaceae</taxon>
        <taxon>Irpex</taxon>
    </lineage>
</organism>
<comment type="caution">
    <text evidence="1">The sequence shown here is derived from an EMBL/GenBank/DDBJ whole genome shotgun (WGS) entry which is preliminary data.</text>
</comment>
<dbReference type="EMBL" id="MU274904">
    <property type="protein sequence ID" value="KAI0092356.1"/>
    <property type="molecule type" value="Genomic_DNA"/>
</dbReference>
<evidence type="ECO:0000313" key="2">
    <source>
        <dbReference type="Proteomes" id="UP001055072"/>
    </source>
</evidence>
<keyword evidence="2" id="KW-1185">Reference proteome</keyword>
<accession>A0ACB8UDN3</accession>